<dbReference type="RefSeq" id="XP_056514371.1">
    <property type="nucleotide sequence ID" value="XM_056653304.1"/>
</dbReference>
<sequence length="204" mass="23412">MNMLLENLPPEIRLLLSALNLQELKALIRASPVFYQQYLLDRRFLLRACLQETLHIVSVDALAAYRSGMKDFSKQHTSATVTEFIHSYQYQHSLDEFPILDKRVTEEDIASMVEFHSSIIEPLARQYTDWALTNLAQESVSPLTRDTLSKAEETRVVRALYRLQIHGNLFGPDAPWDVNENNPKFDGQRPPTPDGAFNFDNSCE</sequence>
<name>A0A9W9KGA4_9EURO</name>
<proteinExistence type="predicted"/>
<reference evidence="2" key="1">
    <citation type="submission" date="2022-11" db="EMBL/GenBank/DDBJ databases">
        <authorList>
            <person name="Petersen C."/>
        </authorList>
    </citation>
    <scope>NUCLEOTIDE SEQUENCE</scope>
    <source>
        <strain evidence="2">IBT 34128</strain>
    </source>
</reference>
<organism evidence="2 3">
    <name type="scientific">Penicillium alfredii</name>
    <dbReference type="NCBI Taxonomy" id="1506179"/>
    <lineage>
        <taxon>Eukaryota</taxon>
        <taxon>Fungi</taxon>
        <taxon>Dikarya</taxon>
        <taxon>Ascomycota</taxon>
        <taxon>Pezizomycotina</taxon>
        <taxon>Eurotiomycetes</taxon>
        <taxon>Eurotiomycetidae</taxon>
        <taxon>Eurotiales</taxon>
        <taxon>Aspergillaceae</taxon>
        <taxon>Penicillium</taxon>
    </lineage>
</organism>
<evidence type="ECO:0000313" key="3">
    <source>
        <dbReference type="Proteomes" id="UP001141434"/>
    </source>
</evidence>
<comment type="caution">
    <text evidence="2">The sequence shown here is derived from an EMBL/GenBank/DDBJ whole genome shotgun (WGS) entry which is preliminary data.</text>
</comment>
<keyword evidence="3" id="KW-1185">Reference proteome</keyword>
<evidence type="ECO:0000256" key="1">
    <source>
        <dbReference type="SAM" id="MobiDB-lite"/>
    </source>
</evidence>
<dbReference type="OrthoDB" id="4357552at2759"/>
<reference evidence="2" key="2">
    <citation type="journal article" date="2023" name="IMA Fungus">
        <title>Comparative genomic study of the Penicillium genus elucidates a diverse pangenome and 15 lateral gene transfer events.</title>
        <authorList>
            <person name="Petersen C."/>
            <person name="Sorensen T."/>
            <person name="Nielsen M.R."/>
            <person name="Sondergaard T.E."/>
            <person name="Sorensen J.L."/>
            <person name="Fitzpatrick D.A."/>
            <person name="Frisvad J.C."/>
            <person name="Nielsen K.L."/>
        </authorList>
    </citation>
    <scope>NUCLEOTIDE SEQUENCE</scope>
    <source>
        <strain evidence="2">IBT 34128</strain>
    </source>
</reference>
<gene>
    <name evidence="2" type="ORF">NUU61_002722</name>
</gene>
<dbReference type="Proteomes" id="UP001141434">
    <property type="component" value="Unassembled WGS sequence"/>
</dbReference>
<accession>A0A9W9KGA4</accession>
<evidence type="ECO:0000313" key="2">
    <source>
        <dbReference type="EMBL" id="KAJ5105375.1"/>
    </source>
</evidence>
<dbReference type="GeneID" id="81392472"/>
<feature type="region of interest" description="Disordered" evidence="1">
    <location>
        <begin position="176"/>
        <end position="204"/>
    </location>
</feature>
<dbReference type="AlphaFoldDB" id="A0A9W9KGA4"/>
<protein>
    <submittedName>
        <fullName evidence="2">Uncharacterized protein</fullName>
    </submittedName>
</protein>
<dbReference type="EMBL" id="JAPMSZ010000004">
    <property type="protein sequence ID" value="KAJ5105375.1"/>
    <property type="molecule type" value="Genomic_DNA"/>
</dbReference>